<dbReference type="PANTHER" id="PTHR37184">
    <property type="entry name" value="CLAVATA3/ESR (CLE)-RELATED PROTEIN 27"/>
    <property type="match status" value="1"/>
</dbReference>
<comment type="caution">
    <text evidence="2">The sequence shown here is derived from an EMBL/GenBank/DDBJ whole genome shotgun (WGS) entry which is preliminary data.</text>
</comment>
<dbReference type="PANTHER" id="PTHR37184:SF2">
    <property type="entry name" value="CLAVATA3_ESR (CLE)-RELATED PROTEIN 43"/>
    <property type="match status" value="1"/>
</dbReference>
<gene>
    <name evidence="2" type="ORF">RND81_07G032000</name>
</gene>
<protein>
    <submittedName>
        <fullName evidence="2">Uncharacterized protein</fullName>
    </submittedName>
</protein>
<keyword evidence="1" id="KW-0732">Signal</keyword>
<evidence type="ECO:0000256" key="1">
    <source>
        <dbReference type="SAM" id="SignalP"/>
    </source>
</evidence>
<sequence>MWVAGGKKKSSSAMIMMLIMIILLTKVGAARPFPLRKGQRLILSMEISDNHLKKHDDLFSKYFNVTSLPHFNTTVVYDVKRIVPSCPDPLHN</sequence>
<dbReference type="Proteomes" id="UP001443914">
    <property type="component" value="Unassembled WGS sequence"/>
</dbReference>
<dbReference type="EMBL" id="JBDFQZ010000007">
    <property type="protein sequence ID" value="KAK9705074.1"/>
    <property type="molecule type" value="Genomic_DNA"/>
</dbReference>
<feature type="signal peptide" evidence="1">
    <location>
        <begin position="1"/>
        <end position="29"/>
    </location>
</feature>
<keyword evidence="3" id="KW-1185">Reference proteome</keyword>
<proteinExistence type="predicted"/>
<dbReference type="AlphaFoldDB" id="A0AAW1JLB4"/>
<feature type="chain" id="PRO_5043542124" evidence="1">
    <location>
        <begin position="30"/>
        <end position="92"/>
    </location>
</feature>
<reference evidence="2" key="1">
    <citation type="submission" date="2024-03" db="EMBL/GenBank/DDBJ databases">
        <title>WGS assembly of Saponaria officinalis var. Norfolk2.</title>
        <authorList>
            <person name="Jenkins J."/>
            <person name="Shu S."/>
            <person name="Grimwood J."/>
            <person name="Barry K."/>
            <person name="Goodstein D."/>
            <person name="Schmutz J."/>
            <person name="Leebens-Mack J."/>
            <person name="Osbourn A."/>
        </authorList>
    </citation>
    <scope>NUCLEOTIDE SEQUENCE [LARGE SCALE GENOMIC DNA]</scope>
    <source>
        <strain evidence="2">JIC</strain>
    </source>
</reference>
<name>A0AAW1JLB4_SAPOF</name>
<accession>A0AAW1JLB4</accession>
<evidence type="ECO:0000313" key="3">
    <source>
        <dbReference type="Proteomes" id="UP001443914"/>
    </source>
</evidence>
<dbReference type="InterPro" id="IPR040274">
    <property type="entry name" value="CLE27/CLE43"/>
</dbReference>
<evidence type="ECO:0000313" key="2">
    <source>
        <dbReference type="EMBL" id="KAK9705074.1"/>
    </source>
</evidence>
<organism evidence="2 3">
    <name type="scientific">Saponaria officinalis</name>
    <name type="common">Common soapwort</name>
    <name type="synonym">Lychnis saponaria</name>
    <dbReference type="NCBI Taxonomy" id="3572"/>
    <lineage>
        <taxon>Eukaryota</taxon>
        <taxon>Viridiplantae</taxon>
        <taxon>Streptophyta</taxon>
        <taxon>Embryophyta</taxon>
        <taxon>Tracheophyta</taxon>
        <taxon>Spermatophyta</taxon>
        <taxon>Magnoliopsida</taxon>
        <taxon>eudicotyledons</taxon>
        <taxon>Gunneridae</taxon>
        <taxon>Pentapetalae</taxon>
        <taxon>Caryophyllales</taxon>
        <taxon>Caryophyllaceae</taxon>
        <taxon>Caryophylleae</taxon>
        <taxon>Saponaria</taxon>
    </lineage>
</organism>